<gene>
    <name evidence="1" type="ORF">CCS41_06530</name>
</gene>
<dbReference type="OrthoDB" id="6539783at2"/>
<dbReference type="AlphaFoldDB" id="A0A2U8I4W9"/>
<sequence>MAINDAGLRRAADRLLRDNGVPYTLQRGGGVQVIKGVEIAVPLENHRLTGVMARYTTGEIDGTLIQQGDSKMMATAETEIYQGDHLLIEGKAHRVIQVTPVKPAALLLCYQL</sequence>
<protein>
    <recommendedName>
        <fullName evidence="3">Phage protein</fullName>
    </recommendedName>
</protein>
<reference evidence="1 2" key="1">
    <citation type="submission" date="2017-05" db="EMBL/GenBank/DDBJ databases">
        <title>Genome sequence of Candidatus Fukatsuia symbiotica and Candidatus Hamiltonella defensa from Acyrthosiphon pisum strain 5D.</title>
        <authorList>
            <person name="Patel V.A."/>
            <person name="Chevignon G."/>
            <person name="Russell J.A."/>
            <person name="Oliver K.M."/>
        </authorList>
    </citation>
    <scope>NUCLEOTIDE SEQUENCE [LARGE SCALE GENOMIC DNA]</scope>
    <source>
        <strain evidence="1 2">5D</strain>
    </source>
</reference>
<proteinExistence type="predicted"/>
<organism evidence="1 2">
    <name type="scientific">Candidatus Fukatsuia symbiotica</name>
    <dbReference type="NCBI Taxonomy" id="1878942"/>
    <lineage>
        <taxon>Bacteria</taxon>
        <taxon>Pseudomonadati</taxon>
        <taxon>Pseudomonadota</taxon>
        <taxon>Gammaproteobacteria</taxon>
        <taxon>Enterobacterales</taxon>
        <taxon>Yersiniaceae</taxon>
        <taxon>Candidatus Fukatsuia</taxon>
    </lineage>
</organism>
<evidence type="ECO:0008006" key="3">
    <source>
        <dbReference type="Google" id="ProtNLM"/>
    </source>
</evidence>
<name>A0A2U8I4W9_9GAMM</name>
<dbReference type="KEGG" id="fsm:CCS41_06530"/>
<dbReference type="Proteomes" id="UP000261875">
    <property type="component" value="Chromosome"/>
</dbReference>
<keyword evidence="2" id="KW-1185">Reference proteome</keyword>
<dbReference type="RefSeq" id="WP_119797404.1">
    <property type="nucleotide sequence ID" value="NZ_CP021659.1"/>
</dbReference>
<evidence type="ECO:0000313" key="2">
    <source>
        <dbReference type="Proteomes" id="UP000261875"/>
    </source>
</evidence>
<accession>A0A2U8I4W9</accession>
<dbReference type="EMBL" id="CP021659">
    <property type="protein sequence ID" value="AWK14210.1"/>
    <property type="molecule type" value="Genomic_DNA"/>
</dbReference>
<evidence type="ECO:0000313" key="1">
    <source>
        <dbReference type="EMBL" id="AWK14210.1"/>
    </source>
</evidence>